<evidence type="ECO:0000313" key="1">
    <source>
        <dbReference type="EMBL" id="AVB75703.1"/>
    </source>
</evidence>
<dbReference type="EMBL" id="CP026606">
    <property type="protein sequence ID" value="AVB75703.1"/>
    <property type="molecule type" value="Genomic_DNA"/>
</dbReference>
<sequence length="182" mass="20780">MMKMQILVLSLLFISIVTTFAWDDCPFGVTDSDCEFPGACGRYIDTNNNQICDHSEPVPENLKETVSSSENASYGDLVETYVSLSGKELKTYTIKEICEYYGIKTESLKNKLNIEVDDSITIDQIRSIYGFSVVDIKYAIFDCMVEEGIVNITENTISEENKSFSEKIIDFLFTWIDLRSFW</sequence>
<dbReference type="AlphaFoldDB" id="A0A2L1C8T2"/>
<name>A0A2L1C8T2_METMI</name>
<proteinExistence type="predicted"/>
<dbReference type="KEGG" id="mmad:MMJJ_02860"/>
<dbReference type="Proteomes" id="UP000239462">
    <property type="component" value="Chromosome"/>
</dbReference>
<protein>
    <submittedName>
        <fullName evidence="1">Uncharacterized protein</fullName>
    </submittedName>
</protein>
<evidence type="ECO:0000313" key="2">
    <source>
        <dbReference type="Proteomes" id="UP000239462"/>
    </source>
</evidence>
<reference evidence="2" key="1">
    <citation type="journal article" date="2018" name="Genome Announc.">
        <title>Complete Genome Sequence of the Methanococcus maripaludis Type Strain JJ (DSM 2067), a Model for Selenoprotein Synthesis in Archaea.</title>
        <authorList>
            <person name="Poehlein A."/>
            <person name="Heym D."/>
            <person name="Quitzke V."/>
            <person name="Fersch J."/>
            <person name="Daniel R."/>
            <person name="Rother M."/>
        </authorList>
    </citation>
    <scope>NUCLEOTIDE SEQUENCE [LARGE SCALE GENOMIC DNA]</scope>
    <source>
        <strain evidence="2">DSM 2067</strain>
    </source>
</reference>
<organism evidence="1 2">
    <name type="scientific">Methanococcus maripaludis</name>
    <name type="common">Methanococcus deltae</name>
    <dbReference type="NCBI Taxonomy" id="39152"/>
    <lineage>
        <taxon>Archaea</taxon>
        <taxon>Methanobacteriati</taxon>
        <taxon>Methanobacteriota</taxon>
        <taxon>Methanomada group</taxon>
        <taxon>Methanococci</taxon>
        <taxon>Methanococcales</taxon>
        <taxon>Methanococcaceae</taxon>
        <taxon>Methanococcus</taxon>
    </lineage>
</organism>
<accession>A0A2L1C8T2</accession>
<gene>
    <name evidence="1" type="ORF">MMJJ_02860</name>
</gene>